<dbReference type="AlphaFoldDB" id="A0A6A6DNU3"/>
<evidence type="ECO:0000313" key="1">
    <source>
        <dbReference type="EMBL" id="KAF2181227.1"/>
    </source>
</evidence>
<protein>
    <submittedName>
        <fullName evidence="1">Uncharacterized protein</fullName>
    </submittedName>
</protein>
<name>A0A6A6DNU3_9PEZI</name>
<accession>A0A6A6DNU3</accession>
<gene>
    <name evidence="1" type="ORF">K469DRAFT_692109</name>
</gene>
<organism evidence="1 2">
    <name type="scientific">Zopfia rhizophila CBS 207.26</name>
    <dbReference type="NCBI Taxonomy" id="1314779"/>
    <lineage>
        <taxon>Eukaryota</taxon>
        <taxon>Fungi</taxon>
        <taxon>Dikarya</taxon>
        <taxon>Ascomycota</taxon>
        <taxon>Pezizomycotina</taxon>
        <taxon>Dothideomycetes</taxon>
        <taxon>Dothideomycetes incertae sedis</taxon>
        <taxon>Zopfiaceae</taxon>
        <taxon>Zopfia</taxon>
    </lineage>
</organism>
<proteinExistence type="predicted"/>
<dbReference type="Proteomes" id="UP000800200">
    <property type="component" value="Unassembled WGS sequence"/>
</dbReference>
<reference evidence="1" key="1">
    <citation type="journal article" date="2020" name="Stud. Mycol.">
        <title>101 Dothideomycetes genomes: a test case for predicting lifestyles and emergence of pathogens.</title>
        <authorList>
            <person name="Haridas S."/>
            <person name="Albert R."/>
            <person name="Binder M."/>
            <person name="Bloem J."/>
            <person name="Labutti K."/>
            <person name="Salamov A."/>
            <person name="Andreopoulos B."/>
            <person name="Baker S."/>
            <person name="Barry K."/>
            <person name="Bills G."/>
            <person name="Bluhm B."/>
            <person name="Cannon C."/>
            <person name="Castanera R."/>
            <person name="Culley D."/>
            <person name="Daum C."/>
            <person name="Ezra D."/>
            <person name="Gonzalez J."/>
            <person name="Henrissat B."/>
            <person name="Kuo A."/>
            <person name="Liang C."/>
            <person name="Lipzen A."/>
            <person name="Lutzoni F."/>
            <person name="Magnuson J."/>
            <person name="Mondo S."/>
            <person name="Nolan M."/>
            <person name="Ohm R."/>
            <person name="Pangilinan J."/>
            <person name="Park H.-J."/>
            <person name="Ramirez L."/>
            <person name="Alfaro M."/>
            <person name="Sun H."/>
            <person name="Tritt A."/>
            <person name="Yoshinaga Y."/>
            <person name="Zwiers L.-H."/>
            <person name="Turgeon B."/>
            <person name="Goodwin S."/>
            <person name="Spatafora J."/>
            <person name="Crous P."/>
            <person name="Grigoriev I."/>
        </authorList>
    </citation>
    <scope>NUCLEOTIDE SEQUENCE</scope>
    <source>
        <strain evidence="1">CBS 207.26</strain>
    </source>
</reference>
<keyword evidence="2" id="KW-1185">Reference proteome</keyword>
<sequence length="252" mass="28335">MTFEAPVPFDVDALIQSVEGKLKRLEKIKKNIQQPRTQSSLGPVTISRNLLGIMEEIRQEVTEAEACLVVREDYGTRVGGVTYVEHGQGTMMNKKYAPKESPSIEDREFNALFTSECKDLSNLIENRLDNLKYLGLKKEHNQAEICNIPHEIIQHFYGDKLKDLKVIDLVKDVHDDHWVPPICEPVDEGAGKSPVDGGEYGFQSSVIMACEGLDLEQITPYTINERRRWSTGGKAPSKKIKLYSSAEINATT</sequence>
<dbReference type="EMBL" id="ML994653">
    <property type="protein sequence ID" value="KAF2181227.1"/>
    <property type="molecule type" value="Genomic_DNA"/>
</dbReference>
<evidence type="ECO:0000313" key="2">
    <source>
        <dbReference type="Proteomes" id="UP000800200"/>
    </source>
</evidence>